<dbReference type="RefSeq" id="WP_138572377.1">
    <property type="nucleotide sequence ID" value="NZ_CP040818.1"/>
</dbReference>
<dbReference type="InterPro" id="IPR024185">
    <property type="entry name" value="FTHF_cligase-like_sf"/>
</dbReference>
<reference evidence="2 3" key="1">
    <citation type="submission" date="2019-06" db="EMBL/GenBank/DDBJ databases">
        <title>Genome sequence of Rhodobacteraceae bacterium D4M1.</title>
        <authorList>
            <person name="Cao J."/>
        </authorList>
    </citation>
    <scope>NUCLEOTIDE SEQUENCE [LARGE SCALE GENOMIC DNA]</scope>
    <source>
        <strain evidence="2 3">D4M1</strain>
    </source>
</reference>
<keyword evidence="3" id="KW-1185">Reference proteome</keyword>
<feature type="domain" description="LUD" evidence="1">
    <location>
        <begin position="124"/>
        <end position="218"/>
    </location>
</feature>
<dbReference type="AlphaFoldDB" id="A0A5B8FY79"/>
<dbReference type="PANTHER" id="PTHR43682:SF1">
    <property type="entry name" value="LACTATE UTILIZATION PROTEIN C"/>
    <property type="match status" value="1"/>
</dbReference>
<dbReference type="Pfam" id="PF02589">
    <property type="entry name" value="LUD_dom"/>
    <property type="match status" value="1"/>
</dbReference>
<dbReference type="PANTHER" id="PTHR43682">
    <property type="entry name" value="LACTATE UTILIZATION PROTEIN C"/>
    <property type="match status" value="1"/>
</dbReference>
<dbReference type="Gene3D" id="3.40.50.10420">
    <property type="entry name" value="NagB/RpiA/CoA transferase-like"/>
    <property type="match status" value="1"/>
</dbReference>
<sequence>MSARERILGRLRTALADPERTEADRQSAVAARLRGEGPRSPVPGFAQLQGQAALTQFMTRLEAVDATVSRVSSLAELPRALSHELRNRNLPSEIRHGTDPIFEGLDWGTITATTGIGRIEEPATLSHARFGMAETGTLVLTSGPENPVTLTFLGETHFVVVFESAVRAGLEEVWAGLRGAGIDPRTVNMVTGPSRSADIGQKLQLGAHGPVALHVFVVSDPQGDLSDP</sequence>
<accession>A0A5B8FY79</accession>
<proteinExistence type="predicted"/>
<organism evidence="2 3">
    <name type="scientific">Paroceanicella profunda</name>
    <dbReference type="NCBI Taxonomy" id="2579971"/>
    <lineage>
        <taxon>Bacteria</taxon>
        <taxon>Pseudomonadati</taxon>
        <taxon>Pseudomonadota</taxon>
        <taxon>Alphaproteobacteria</taxon>
        <taxon>Rhodobacterales</taxon>
        <taxon>Paracoccaceae</taxon>
        <taxon>Paroceanicella</taxon>
    </lineage>
</organism>
<evidence type="ECO:0000259" key="1">
    <source>
        <dbReference type="Pfam" id="PF02589"/>
    </source>
</evidence>
<dbReference type="KEGG" id="ppru:FDP22_07085"/>
<dbReference type="InterPro" id="IPR003741">
    <property type="entry name" value="LUD_dom"/>
</dbReference>
<dbReference type="InterPro" id="IPR037171">
    <property type="entry name" value="NagB/RpiA_transferase-like"/>
</dbReference>
<dbReference type="Proteomes" id="UP000305888">
    <property type="component" value="Chromosome"/>
</dbReference>
<evidence type="ECO:0000313" key="2">
    <source>
        <dbReference type="EMBL" id="QDL91569.1"/>
    </source>
</evidence>
<name>A0A5B8FY79_9RHOB</name>
<protein>
    <submittedName>
        <fullName evidence="2">Lactate utilization protein</fullName>
    </submittedName>
</protein>
<gene>
    <name evidence="2" type="ORF">FDP22_07085</name>
</gene>
<dbReference type="SUPFAM" id="SSF100950">
    <property type="entry name" value="NagB/RpiA/CoA transferase-like"/>
    <property type="match status" value="1"/>
</dbReference>
<dbReference type="OrthoDB" id="9794157at2"/>
<dbReference type="EMBL" id="CP040818">
    <property type="protein sequence ID" value="QDL91569.1"/>
    <property type="molecule type" value="Genomic_DNA"/>
</dbReference>
<evidence type="ECO:0000313" key="3">
    <source>
        <dbReference type="Proteomes" id="UP000305888"/>
    </source>
</evidence>